<feature type="region of interest" description="Disordered" evidence="1">
    <location>
        <begin position="212"/>
        <end position="326"/>
    </location>
</feature>
<dbReference type="PANTHER" id="PTHR21538:SF23">
    <property type="entry name" value="ANILLIN"/>
    <property type="match status" value="1"/>
</dbReference>
<dbReference type="InterPro" id="IPR001849">
    <property type="entry name" value="PH_domain"/>
</dbReference>
<dbReference type="InterPro" id="IPR037840">
    <property type="entry name" value="PH_Anillin"/>
</dbReference>
<dbReference type="Pfam" id="PF08174">
    <property type="entry name" value="Anillin"/>
    <property type="match status" value="1"/>
</dbReference>
<evidence type="ECO:0000313" key="4">
    <source>
        <dbReference type="Proteomes" id="UP000276133"/>
    </source>
</evidence>
<dbReference type="Gene3D" id="2.30.29.30">
    <property type="entry name" value="Pleckstrin-homology domain (PH domain)/Phosphotyrosine-binding domain (PTB)"/>
    <property type="match status" value="1"/>
</dbReference>
<dbReference type="PANTHER" id="PTHR21538">
    <property type="entry name" value="ANILLIN/RHOTEKIN RTKN"/>
    <property type="match status" value="1"/>
</dbReference>
<feature type="region of interest" description="Disordered" evidence="1">
    <location>
        <begin position="31"/>
        <end position="67"/>
    </location>
</feature>
<comment type="caution">
    <text evidence="3">The sequence shown here is derived from an EMBL/GenBank/DDBJ whole genome shotgun (WGS) entry which is preliminary data.</text>
</comment>
<organism evidence="3 4">
    <name type="scientific">Brachionus plicatilis</name>
    <name type="common">Marine rotifer</name>
    <name type="synonym">Brachionus muelleri</name>
    <dbReference type="NCBI Taxonomy" id="10195"/>
    <lineage>
        <taxon>Eukaryota</taxon>
        <taxon>Metazoa</taxon>
        <taxon>Spiralia</taxon>
        <taxon>Gnathifera</taxon>
        <taxon>Rotifera</taxon>
        <taxon>Eurotatoria</taxon>
        <taxon>Monogononta</taxon>
        <taxon>Pseudotrocha</taxon>
        <taxon>Ploima</taxon>
        <taxon>Brachionidae</taxon>
        <taxon>Brachionus</taxon>
    </lineage>
</organism>
<dbReference type="STRING" id="10195.A0A3M7Q8I3"/>
<dbReference type="EMBL" id="REGN01007012">
    <property type="protein sequence ID" value="RNA07512.1"/>
    <property type="molecule type" value="Genomic_DNA"/>
</dbReference>
<dbReference type="SMART" id="SM00233">
    <property type="entry name" value="PH"/>
    <property type="match status" value="1"/>
</dbReference>
<gene>
    <name evidence="3" type="ORF">BpHYR1_044708</name>
</gene>
<evidence type="ECO:0000256" key="1">
    <source>
        <dbReference type="SAM" id="MobiDB-lite"/>
    </source>
</evidence>
<dbReference type="InterPro" id="IPR051364">
    <property type="entry name" value="Cytokinesis/Rho-signaling"/>
</dbReference>
<keyword evidence="4" id="KW-1185">Reference proteome</keyword>
<dbReference type="PROSITE" id="PS50003">
    <property type="entry name" value="PH_DOMAIN"/>
    <property type="match status" value="1"/>
</dbReference>
<dbReference type="GO" id="GO:0005826">
    <property type="term" value="C:actomyosin contractile ring"/>
    <property type="evidence" value="ECO:0007669"/>
    <property type="project" value="TreeGrafter"/>
</dbReference>
<dbReference type="InterPro" id="IPR011993">
    <property type="entry name" value="PH-like_dom_sf"/>
</dbReference>
<dbReference type="SUPFAM" id="SSF50729">
    <property type="entry name" value="PH domain-like"/>
    <property type="match status" value="1"/>
</dbReference>
<feature type="domain" description="PH" evidence="2">
    <location>
        <begin position="589"/>
        <end position="694"/>
    </location>
</feature>
<reference evidence="3 4" key="1">
    <citation type="journal article" date="2018" name="Sci. Rep.">
        <title>Genomic signatures of local adaptation to the degree of environmental predictability in rotifers.</title>
        <authorList>
            <person name="Franch-Gras L."/>
            <person name="Hahn C."/>
            <person name="Garcia-Roger E.M."/>
            <person name="Carmona M.J."/>
            <person name="Serra M."/>
            <person name="Gomez A."/>
        </authorList>
    </citation>
    <scope>NUCLEOTIDE SEQUENCE [LARGE SCALE GENOMIC DNA]</scope>
    <source>
        <strain evidence="3">HYR1</strain>
    </source>
</reference>
<evidence type="ECO:0000313" key="3">
    <source>
        <dbReference type="EMBL" id="RNA07512.1"/>
    </source>
</evidence>
<dbReference type="CDD" id="cd01263">
    <property type="entry name" value="PH_anillin"/>
    <property type="match status" value="1"/>
</dbReference>
<feature type="compositionally biased region" description="Polar residues" evidence="1">
    <location>
        <begin position="106"/>
        <end position="139"/>
    </location>
</feature>
<dbReference type="GO" id="GO:0000915">
    <property type="term" value="P:actomyosin contractile ring assembly"/>
    <property type="evidence" value="ECO:0007669"/>
    <property type="project" value="TreeGrafter"/>
</dbReference>
<accession>A0A3M7Q8I3</accession>
<dbReference type="Proteomes" id="UP000276133">
    <property type="component" value="Unassembled WGS sequence"/>
</dbReference>
<name>A0A3M7Q8I3_BRAPC</name>
<dbReference type="GO" id="GO:0000281">
    <property type="term" value="P:mitotic cytokinesis"/>
    <property type="evidence" value="ECO:0007669"/>
    <property type="project" value="TreeGrafter"/>
</dbReference>
<feature type="compositionally biased region" description="Polar residues" evidence="1">
    <location>
        <begin position="268"/>
        <end position="284"/>
    </location>
</feature>
<proteinExistence type="predicted"/>
<protein>
    <submittedName>
        <fullName evidence="3">Actin-binding anillin-like isoform X2</fullName>
    </submittedName>
</protein>
<feature type="compositionally biased region" description="Acidic residues" evidence="1">
    <location>
        <begin position="237"/>
        <end position="249"/>
    </location>
</feature>
<evidence type="ECO:0000259" key="2">
    <source>
        <dbReference type="PROSITE" id="PS50003"/>
    </source>
</evidence>
<dbReference type="AlphaFoldDB" id="A0A3M7Q8I3"/>
<sequence>MSRNEENFYDLSQTLIERRKRLHELATEINQWEDESQTAAQPKAVQLTPKQFKWSDKENQRTQTQKSLSVQTIKSKFENAQLQNANESTCQNLTPKSIIEKFEQMSRGSNNQPKFKTSSTRLNKPEAANTSNKEPSLLNESSFINTDNIKPKSIIEKFECLSKGSASLKSSHSASGSLTYVSSLQSACDDEDTDFKAKYTHEQIYEDTSLFDETSVESPETYSVSASDYTGSLMNQDEFDDDYEDEYDSLDDHSDTVHKSPLKLSYSADVSSPPGTDTASSVGSDMQPFSIREYRKQKKSARRSSIMPKQKKAKSPLKQTEPLKKSKYSERIKELEELIKHEDNIIHQTGIALERCVTDLTATNEHIECNRLLLISCQKRQAYLFEINRLKEALSGHAGHQCESTDLTGLLIFSDLQLPIKESYLNKLKAGDDKRIFYFLCLIRNGIQVLQTQVINVQELISTKDTCLVFPNRMAINNVDINFRVKIDIYTLEVMPNVNHKVKHTSSNVKFFSPFKFHHHHENASSSGYSEQRALTSQRAKTSNFIHVDTVEIGQADICRSKFKLSISSSAIPLSGVLFVNVRCMPSKSIELKGFMSVFEESKFWERRWCFLNNYNISYWKYPEDEYRNGPLGVINLTKCVNDKVCVLPRDVCARKYSFELLTDEEQDVKMFRLSADSRDQANDWITNVNFALANLRLWNPAK</sequence>
<dbReference type="InterPro" id="IPR012966">
    <property type="entry name" value="AHD"/>
</dbReference>
<feature type="region of interest" description="Disordered" evidence="1">
    <location>
        <begin position="104"/>
        <end position="139"/>
    </location>
</feature>
<dbReference type="GO" id="GO:0031106">
    <property type="term" value="P:septin ring organization"/>
    <property type="evidence" value="ECO:0007669"/>
    <property type="project" value="TreeGrafter"/>
</dbReference>
<feature type="compositionally biased region" description="Polar residues" evidence="1">
    <location>
        <begin position="216"/>
        <end position="235"/>
    </location>
</feature>
<dbReference type="Pfam" id="PF00169">
    <property type="entry name" value="PH"/>
    <property type="match status" value="1"/>
</dbReference>
<dbReference type="OrthoDB" id="5915976at2759"/>